<dbReference type="SUPFAM" id="SSF52283">
    <property type="entry name" value="Formate/glycerate dehydrogenase catalytic domain-like"/>
    <property type="match status" value="1"/>
</dbReference>
<comment type="similarity">
    <text evidence="1 5">Belongs to the D-isomer specific 2-hydroxyacid dehydrogenase family.</text>
</comment>
<keyword evidence="4" id="KW-0520">NAD</keyword>
<reference evidence="6 7" key="1">
    <citation type="submission" date="2016-04" db="EMBL/GenBank/DDBJ databases">
        <title>Complete genome sequence of natural rubber-degrading, novel Gram-negative bacterium, Rhizobacter gummiphilus strain NS21.</title>
        <authorList>
            <person name="Tabata M."/>
            <person name="Kasai D."/>
            <person name="Fukuda M."/>
        </authorList>
    </citation>
    <scope>NUCLEOTIDE SEQUENCE [LARGE SCALE GENOMIC DNA]</scope>
    <source>
        <strain evidence="6 7">NS21</strain>
    </source>
</reference>
<organism evidence="6 7">
    <name type="scientific">Piscinibacter gummiphilus</name>
    <dbReference type="NCBI Taxonomy" id="946333"/>
    <lineage>
        <taxon>Bacteria</taxon>
        <taxon>Pseudomonadati</taxon>
        <taxon>Pseudomonadota</taxon>
        <taxon>Betaproteobacteria</taxon>
        <taxon>Burkholderiales</taxon>
        <taxon>Sphaerotilaceae</taxon>
        <taxon>Piscinibacter</taxon>
    </lineage>
</organism>
<evidence type="ECO:0000256" key="4">
    <source>
        <dbReference type="ARBA" id="ARBA00023027"/>
    </source>
</evidence>
<dbReference type="RefSeq" id="WP_085749345.1">
    <property type="nucleotide sequence ID" value="NZ_BSPR01000002.1"/>
</dbReference>
<dbReference type="KEGG" id="rgu:A4W93_03765"/>
<evidence type="ECO:0000256" key="2">
    <source>
        <dbReference type="ARBA" id="ARBA00022605"/>
    </source>
</evidence>
<dbReference type="AlphaFoldDB" id="A0A1W6L4D6"/>
<dbReference type="InterPro" id="IPR006139">
    <property type="entry name" value="D-isomer_2_OHA_DH_cat_dom"/>
</dbReference>
<name>A0A1W6L4D6_9BURK</name>
<dbReference type="PROSITE" id="PS00671">
    <property type="entry name" value="D_2_HYDROXYACID_DH_3"/>
    <property type="match status" value="1"/>
</dbReference>
<dbReference type="PROSITE" id="PS00065">
    <property type="entry name" value="D_2_HYDROXYACID_DH_1"/>
    <property type="match status" value="1"/>
</dbReference>
<dbReference type="SUPFAM" id="SSF51735">
    <property type="entry name" value="NAD(P)-binding Rossmann-fold domains"/>
    <property type="match status" value="1"/>
</dbReference>
<dbReference type="Pfam" id="PF02826">
    <property type="entry name" value="2-Hacid_dh_C"/>
    <property type="match status" value="1"/>
</dbReference>
<dbReference type="PANTHER" id="PTHR42789:SF1">
    <property type="entry name" value="D-ISOMER SPECIFIC 2-HYDROXYACID DEHYDROGENASE FAMILY PROTEIN (AFU_ORTHOLOGUE AFUA_6G10090)"/>
    <property type="match status" value="1"/>
</dbReference>
<sequence length="339" mass="35730">MTTVFVSHPQDKFEHYFGQRALSALRDVADVRLNETPHELPLPALVDALDGCDALIAYRGTPGPETLFAQCPRLAAFLRCAIDIRTVDVPAAGRHGVLVTQASAGFVAAVAEWVIAAMIDLGRGISRYAAAYHAGWPLAPFMGRQLRGATVGVVGYGQIGKAVCDLAQACGMTVLVTTPEPVAAHGSRRQVALPELLQDSDYVVCLAPAKPETHHLFNADTFAAMRPGSFFINAARGELVDEAALLQALDGPLGGAALDVGMAPDQMPSLRLASHPKVVATPHIGGLTPPAVEHQSMETVTQLTALLRGEIPTGAVNAPDARRLRQWPAFADTADSTAG</sequence>
<dbReference type="InterPro" id="IPR029752">
    <property type="entry name" value="D-isomer_DH_CS1"/>
</dbReference>
<evidence type="ECO:0000256" key="1">
    <source>
        <dbReference type="ARBA" id="ARBA00005854"/>
    </source>
</evidence>
<dbReference type="GO" id="GO:0008652">
    <property type="term" value="P:amino acid biosynthetic process"/>
    <property type="evidence" value="ECO:0007669"/>
    <property type="project" value="UniProtKB-KW"/>
</dbReference>
<keyword evidence="3 5" id="KW-0560">Oxidoreductase</keyword>
<dbReference type="OrthoDB" id="117809at2"/>
<gene>
    <name evidence="6" type="ORF">A4W93_03765</name>
</gene>
<dbReference type="Proteomes" id="UP000193427">
    <property type="component" value="Chromosome"/>
</dbReference>
<dbReference type="Pfam" id="PF00389">
    <property type="entry name" value="2-Hacid_dh"/>
    <property type="match status" value="1"/>
</dbReference>
<dbReference type="EMBL" id="CP015118">
    <property type="protein sequence ID" value="ARN19104.1"/>
    <property type="molecule type" value="Genomic_DNA"/>
</dbReference>
<evidence type="ECO:0000313" key="7">
    <source>
        <dbReference type="Proteomes" id="UP000193427"/>
    </source>
</evidence>
<evidence type="ECO:0000256" key="3">
    <source>
        <dbReference type="ARBA" id="ARBA00023002"/>
    </source>
</evidence>
<keyword evidence="2" id="KW-0028">Amino-acid biosynthesis</keyword>
<keyword evidence="7" id="KW-1185">Reference proteome</keyword>
<protein>
    <submittedName>
        <fullName evidence="6">Hydroxyacid dehydrogenase</fullName>
    </submittedName>
</protein>
<evidence type="ECO:0000256" key="5">
    <source>
        <dbReference type="RuleBase" id="RU003719"/>
    </source>
</evidence>
<dbReference type="PANTHER" id="PTHR42789">
    <property type="entry name" value="D-ISOMER SPECIFIC 2-HYDROXYACID DEHYDROGENASE FAMILY PROTEIN (AFU_ORTHOLOGUE AFUA_6G10090)"/>
    <property type="match status" value="1"/>
</dbReference>
<dbReference type="InterPro" id="IPR036291">
    <property type="entry name" value="NAD(P)-bd_dom_sf"/>
</dbReference>
<dbReference type="InterPro" id="IPR006140">
    <property type="entry name" value="D-isomer_DH_NAD-bd"/>
</dbReference>
<dbReference type="GO" id="GO:0051287">
    <property type="term" value="F:NAD binding"/>
    <property type="evidence" value="ECO:0007669"/>
    <property type="project" value="InterPro"/>
</dbReference>
<evidence type="ECO:0000313" key="6">
    <source>
        <dbReference type="EMBL" id="ARN19104.1"/>
    </source>
</evidence>
<dbReference type="InterPro" id="IPR029753">
    <property type="entry name" value="D-isomer_DH_CS"/>
</dbReference>
<dbReference type="InterPro" id="IPR050857">
    <property type="entry name" value="D-2-hydroxyacid_DH"/>
</dbReference>
<dbReference type="STRING" id="946333.A4W93_03765"/>
<dbReference type="CDD" id="cd12167">
    <property type="entry name" value="2-Hacid_dh_8"/>
    <property type="match status" value="1"/>
</dbReference>
<accession>A0A1W6L4D6</accession>
<dbReference type="GO" id="GO:0016616">
    <property type="term" value="F:oxidoreductase activity, acting on the CH-OH group of donors, NAD or NADP as acceptor"/>
    <property type="evidence" value="ECO:0007669"/>
    <property type="project" value="InterPro"/>
</dbReference>
<dbReference type="Gene3D" id="3.40.50.720">
    <property type="entry name" value="NAD(P)-binding Rossmann-like Domain"/>
    <property type="match status" value="2"/>
</dbReference>
<proteinExistence type="inferred from homology"/>